<dbReference type="Proteomes" id="UP000019402">
    <property type="component" value="Unassembled WGS sequence"/>
</dbReference>
<evidence type="ECO:0000256" key="3">
    <source>
        <dbReference type="ARBA" id="ARBA00022691"/>
    </source>
</evidence>
<sequence>MEYLWGHARRFNDYSSYIKKTFNGRVQKVSVDAGFSCPNRDGSKGTGGCTFCNNSTFNPAYCGEGNSITQQIDTGIAVFAHKYKTQRYLAYFQAYSNTYAHLDVLKERYREALEHPQVIGIVIGTRPDCISDELLDYLAELNKNYHVTVEYGIESTLNTTLLKINRGHNYESGQEAIMKTAHAGINVGAHLILGLPGESRDDVLRHAREMSALPLDYLKLHQLQLVRGSAMGEAYLKNQNDVHLYAVDEYIELVVDFLEILNPGIVMERFISQSPKELLIAPQWGLKNFEFVAKVEKRLKERDTWQGKLFVAQRTIP</sequence>
<evidence type="ECO:0000313" key="9">
    <source>
        <dbReference type="Proteomes" id="UP000019402"/>
    </source>
</evidence>
<dbReference type="InterPro" id="IPR023404">
    <property type="entry name" value="rSAM_horseshoe"/>
</dbReference>
<dbReference type="GO" id="GO:0051539">
    <property type="term" value="F:4 iron, 4 sulfur cluster binding"/>
    <property type="evidence" value="ECO:0007669"/>
    <property type="project" value="UniProtKB-KW"/>
</dbReference>
<dbReference type="SFLD" id="SFLDG01091">
    <property type="entry name" value="uncharacterized_CHP01210-like"/>
    <property type="match status" value="1"/>
</dbReference>
<evidence type="ECO:0000256" key="6">
    <source>
        <dbReference type="ARBA" id="ARBA00023014"/>
    </source>
</evidence>
<keyword evidence="9" id="KW-1185">Reference proteome</keyword>
<dbReference type="GO" id="GO:0046872">
    <property type="term" value="F:metal ion binding"/>
    <property type="evidence" value="ECO:0007669"/>
    <property type="project" value="UniProtKB-KW"/>
</dbReference>
<dbReference type="NCBIfam" id="TIGR01212">
    <property type="entry name" value="TIGR01212 family radical SAM protein"/>
    <property type="match status" value="1"/>
</dbReference>
<keyword evidence="4" id="KW-0479">Metal-binding</keyword>
<dbReference type="InterPro" id="IPR058240">
    <property type="entry name" value="rSAM_sf"/>
</dbReference>
<feature type="domain" description="Radical SAM core" evidence="7">
    <location>
        <begin position="21"/>
        <end position="263"/>
    </location>
</feature>
<dbReference type="InterPro" id="IPR007197">
    <property type="entry name" value="rSAM"/>
</dbReference>
<dbReference type="PROSITE" id="PS51918">
    <property type="entry name" value="RADICAL_SAM"/>
    <property type="match status" value="1"/>
</dbReference>
<keyword evidence="3" id="KW-0949">S-adenosyl-L-methionine</keyword>
<evidence type="ECO:0000256" key="2">
    <source>
        <dbReference type="ARBA" id="ARBA00022485"/>
    </source>
</evidence>
<evidence type="ECO:0000256" key="4">
    <source>
        <dbReference type="ARBA" id="ARBA00022723"/>
    </source>
</evidence>
<dbReference type="Pfam" id="PF16199">
    <property type="entry name" value="Radical_SAM_C"/>
    <property type="match status" value="1"/>
</dbReference>
<dbReference type="AlphaFoldDB" id="W7XWI3"/>
<dbReference type="SMART" id="SM00729">
    <property type="entry name" value="Elp3"/>
    <property type="match status" value="1"/>
</dbReference>
<comment type="caution">
    <text evidence="8">The sequence shown here is derived from an EMBL/GenBank/DDBJ whole genome shotgun (WGS) entry which is preliminary data.</text>
</comment>
<proteinExistence type="predicted"/>
<dbReference type="SFLD" id="SFLDG01086">
    <property type="entry name" value="elongater_protein-like"/>
    <property type="match status" value="1"/>
</dbReference>
<dbReference type="PANTHER" id="PTHR11135:SF1">
    <property type="entry name" value="PROTEIN YHCC"/>
    <property type="match status" value="1"/>
</dbReference>
<gene>
    <name evidence="8" type="ORF">JCM21142_31325</name>
</gene>
<dbReference type="PANTHER" id="PTHR11135">
    <property type="entry name" value="HISTONE ACETYLTRANSFERASE-RELATED"/>
    <property type="match status" value="1"/>
</dbReference>
<dbReference type="CDD" id="cd01335">
    <property type="entry name" value="Radical_SAM"/>
    <property type="match status" value="1"/>
</dbReference>
<evidence type="ECO:0000256" key="5">
    <source>
        <dbReference type="ARBA" id="ARBA00023004"/>
    </source>
</evidence>
<evidence type="ECO:0000259" key="7">
    <source>
        <dbReference type="PROSITE" id="PS51918"/>
    </source>
</evidence>
<evidence type="ECO:0000256" key="1">
    <source>
        <dbReference type="ARBA" id="ARBA00001966"/>
    </source>
</evidence>
<keyword evidence="6" id="KW-0411">Iron-sulfur</keyword>
<dbReference type="InterPro" id="IPR032432">
    <property type="entry name" value="Radical_SAM_C"/>
</dbReference>
<organism evidence="8 9">
    <name type="scientific">Saccharicrinis fermentans DSM 9555 = JCM 21142</name>
    <dbReference type="NCBI Taxonomy" id="869213"/>
    <lineage>
        <taxon>Bacteria</taxon>
        <taxon>Pseudomonadati</taxon>
        <taxon>Bacteroidota</taxon>
        <taxon>Bacteroidia</taxon>
        <taxon>Marinilabiliales</taxon>
        <taxon>Marinilabiliaceae</taxon>
        <taxon>Saccharicrinis</taxon>
    </lineage>
</organism>
<dbReference type="GO" id="GO:0003824">
    <property type="term" value="F:catalytic activity"/>
    <property type="evidence" value="ECO:0007669"/>
    <property type="project" value="InterPro"/>
</dbReference>
<dbReference type="Gene3D" id="3.80.30.20">
    <property type="entry name" value="tm_1862 like domain"/>
    <property type="match status" value="1"/>
</dbReference>
<dbReference type="InterPro" id="IPR039661">
    <property type="entry name" value="ELP3"/>
</dbReference>
<keyword evidence="2" id="KW-0004">4Fe-4S</keyword>
<dbReference type="RefSeq" id="WP_027471555.1">
    <property type="nucleotide sequence ID" value="NZ_BAMD01000012.1"/>
</dbReference>
<name>W7XWI3_9BACT</name>
<reference evidence="8 9" key="1">
    <citation type="journal article" date="2014" name="Genome Announc.">
        <title>Draft Genome Sequence of Cytophaga fermentans JCM 21142T, a Facultative Anaerobe Isolated from Marine Mud.</title>
        <authorList>
            <person name="Starns D."/>
            <person name="Oshima K."/>
            <person name="Suda W."/>
            <person name="Iino T."/>
            <person name="Yuki M."/>
            <person name="Inoue J."/>
            <person name="Kitamura K."/>
            <person name="Iida T."/>
            <person name="Darby A."/>
            <person name="Hattori M."/>
            <person name="Ohkuma M."/>
        </authorList>
    </citation>
    <scope>NUCLEOTIDE SEQUENCE [LARGE SCALE GENOMIC DNA]</scope>
    <source>
        <strain evidence="8 9">JCM 21142</strain>
    </source>
</reference>
<dbReference type="Pfam" id="PF04055">
    <property type="entry name" value="Radical_SAM"/>
    <property type="match status" value="1"/>
</dbReference>
<dbReference type="InterPro" id="IPR005911">
    <property type="entry name" value="YhcC-like"/>
</dbReference>
<dbReference type="eggNOG" id="COG1242">
    <property type="taxonomic scope" value="Bacteria"/>
</dbReference>
<comment type="cofactor">
    <cofactor evidence="1">
        <name>[4Fe-4S] cluster</name>
        <dbReference type="ChEBI" id="CHEBI:49883"/>
    </cofactor>
</comment>
<keyword evidence="5" id="KW-0408">Iron</keyword>
<dbReference type="OrthoDB" id="9801689at2"/>
<dbReference type="SUPFAM" id="SSF102114">
    <property type="entry name" value="Radical SAM enzymes"/>
    <property type="match status" value="1"/>
</dbReference>
<accession>W7XWI3</accession>
<dbReference type="SFLD" id="SFLDS00029">
    <property type="entry name" value="Radical_SAM"/>
    <property type="match status" value="1"/>
</dbReference>
<dbReference type="EMBL" id="BAMD01000012">
    <property type="protein sequence ID" value="GAF02685.1"/>
    <property type="molecule type" value="Genomic_DNA"/>
</dbReference>
<evidence type="ECO:0000313" key="8">
    <source>
        <dbReference type="EMBL" id="GAF02685.1"/>
    </source>
</evidence>
<dbReference type="InterPro" id="IPR006638">
    <property type="entry name" value="Elp3/MiaA/NifB-like_rSAM"/>
</dbReference>
<protein>
    <submittedName>
        <fullName evidence="8">Coproporphyrinogen III oxidase</fullName>
    </submittedName>
</protein>